<dbReference type="OrthoDB" id="1867629at2759"/>
<evidence type="ECO:0000259" key="1">
    <source>
        <dbReference type="Pfam" id="PF07734"/>
    </source>
</evidence>
<comment type="caution">
    <text evidence="2">The sequence shown here is derived from an EMBL/GenBank/DDBJ whole genome shotgun (WGS) entry which is preliminary data.</text>
</comment>
<feature type="domain" description="F-box associated beta-propeller type 1" evidence="1">
    <location>
        <begin position="67"/>
        <end position="168"/>
    </location>
</feature>
<dbReference type="Proteomes" id="UP000325081">
    <property type="component" value="Unassembled WGS sequence"/>
</dbReference>
<protein>
    <submittedName>
        <fullName evidence="2">F-box family protein</fullName>
    </submittedName>
</protein>
<dbReference type="NCBIfam" id="TIGR01640">
    <property type="entry name" value="F_box_assoc_1"/>
    <property type="match status" value="1"/>
</dbReference>
<gene>
    <name evidence="2" type="ORF">STAS_30508</name>
</gene>
<reference evidence="3" key="1">
    <citation type="journal article" date="2019" name="Curr. Biol.">
        <title>Genome Sequence of Striga asiatica Provides Insight into the Evolution of Plant Parasitism.</title>
        <authorList>
            <person name="Yoshida S."/>
            <person name="Kim S."/>
            <person name="Wafula E.K."/>
            <person name="Tanskanen J."/>
            <person name="Kim Y.M."/>
            <person name="Honaas L."/>
            <person name="Yang Z."/>
            <person name="Spallek T."/>
            <person name="Conn C.E."/>
            <person name="Ichihashi Y."/>
            <person name="Cheong K."/>
            <person name="Cui S."/>
            <person name="Der J.P."/>
            <person name="Gundlach H."/>
            <person name="Jiao Y."/>
            <person name="Hori C."/>
            <person name="Ishida J.K."/>
            <person name="Kasahara H."/>
            <person name="Kiba T."/>
            <person name="Kim M.S."/>
            <person name="Koo N."/>
            <person name="Laohavisit A."/>
            <person name="Lee Y.H."/>
            <person name="Lumba S."/>
            <person name="McCourt P."/>
            <person name="Mortimer J.C."/>
            <person name="Mutuku J.M."/>
            <person name="Nomura T."/>
            <person name="Sasaki-Sekimoto Y."/>
            <person name="Seto Y."/>
            <person name="Wang Y."/>
            <person name="Wakatake T."/>
            <person name="Sakakibara H."/>
            <person name="Demura T."/>
            <person name="Yamaguchi S."/>
            <person name="Yoneyama K."/>
            <person name="Manabe R.I."/>
            <person name="Nelson D.C."/>
            <person name="Schulman A.H."/>
            <person name="Timko M.P."/>
            <person name="dePamphilis C.W."/>
            <person name="Choi D."/>
            <person name="Shirasu K."/>
        </authorList>
    </citation>
    <scope>NUCLEOTIDE SEQUENCE [LARGE SCALE GENOMIC DNA]</scope>
    <source>
        <strain evidence="3">cv. UVA1</strain>
    </source>
</reference>
<sequence length="281" mass="32719">MASLNLNPNPLFKPSSFPVGWNNNPLFKPSSFPVSWKNKKNKSSLESHNQRNQNPSSISRNLGPGYVKTIHNYFGFAYDSTSNDYKVIRFLRRSDDSSCSLALAELYSLKTNSWKRVDFRPYSFHPWGDPFAKINANGTYYWLNNVDHNFIQSFNFATEKFDSYRVPMPPSDMFKRHKFGPKFCRKKLVEYRGSIGFLAKTSKFIGDVNYSVFELWVWDDASLLWRLESTFLVNKMRSFMGLFENDKLFYLRFSLHSLILVSDMVRISWAGAEPGFNIYPG</sequence>
<dbReference type="PANTHER" id="PTHR31672:SF13">
    <property type="entry name" value="F-BOX PROTEIN CPR30-LIKE"/>
    <property type="match status" value="1"/>
</dbReference>
<evidence type="ECO:0000313" key="3">
    <source>
        <dbReference type="Proteomes" id="UP000325081"/>
    </source>
</evidence>
<accession>A0A5A7R9S4</accession>
<dbReference type="PANTHER" id="PTHR31672">
    <property type="entry name" value="BNACNNG10540D PROTEIN"/>
    <property type="match status" value="1"/>
</dbReference>
<evidence type="ECO:0000313" key="2">
    <source>
        <dbReference type="EMBL" id="GER53021.1"/>
    </source>
</evidence>
<keyword evidence="3" id="KW-1185">Reference proteome</keyword>
<name>A0A5A7R9S4_STRAF</name>
<dbReference type="InterPro" id="IPR050796">
    <property type="entry name" value="SCF_F-box_component"/>
</dbReference>
<dbReference type="InterPro" id="IPR006527">
    <property type="entry name" value="F-box-assoc_dom_typ1"/>
</dbReference>
<dbReference type="EMBL" id="BKCP01010514">
    <property type="protein sequence ID" value="GER53021.1"/>
    <property type="molecule type" value="Genomic_DNA"/>
</dbReference>
<proteinExistence type="predicted"/>
<dbReference type="Pfam" id="PF07734">
    <property type="entry name" value="FBA_1"/>
    <property type="match status" value="1"/>
</dbReference>
<dbReference type="InterPro" id="IPR017451">
    <property type="entry name" value="F-box-assoc_interact_dom"/>
</dbReference>
<dbReference type="AlphaFoldDB" id="A0A5A7R9S4"/>
<organism evidence="2 3">
    <name type="scientific">Striga asiatica</name>
    <name type="common">Asiatic witchweed</name>
    <name type="synonym">Buchnera asiatica</name>
    <dbReference type="NCBI Taxonomy" id="4170"/>
    <lineage>
        <taxon>Eukaryota</taxon>
        <taxon>Viridiplantae</taxon>
        <taxon>Streptophyta</taxon>
        <taxon>Embryophyta</taxon>
        <taxon>Tracheophyta</taxon>
        <taxon>Spermatophyta</taxon>
        <taxon>Magnoliopsida</taxon>
        <taxon>eudicotyledons</taxon>
        <taxon>Gunneridae</taxon>
        <taxon>Pentapetalae</taxon>
        <taxon>asterids</taxon>
        <taxon>lamiids</taxon>
        <taxon>Lamiales</taxon>
        <taxon>Orobanchaceae</taxon>
        <taxon>Buchnereae</taxon>
        <taxon>Striga</taxon>
    </lineage>
</organism>